<proteinExistence type="predicted"/>
<gene>
    <name evidence="2" type="ORF">NTEN_LOCUS8240</name>
</gene>
<keyword evidence="3" id="KW-1185">Reference proteome</keyword>
<dbReference type="EMBL" id="CADCXU010012300">
    <property type="protein sequence ID" value="CAB0002453.1"/>
    <property type="molecule type" value="Genomic_DNA"/>
</dbReference>
<protein>
    <submittedName>
        <fullName evidence="2">Uncharacterized protein</fullName>
    </submittedName>
</protein>
<organism evidence="2 3">
    <name type="scientific">Nesidiocoris tenuis</name>
    <dbReference type="NCBI Taxonomy" id="355587"/>
    <lineage>
        <taxon>Eukaryota</taxon>
        <taxon>Metazoa</taxon>
        <taxon>Ecdysozoa</taxon>
        <taxon>Arthropoda</taxon>
        <taxon>Hexapoda</taxon>
        <taxon>Insecta</taxon>
        <taxon>Pterygota</taxon>
        <taxon>Neoptera</taxon>
        <taxon>Paraneoptera</taxon>
        <taxon>Hemiptera</taxon>
        <taxon>Heteroptera</taxon>
        <taxon>Panheteroptera</taxon>
        <taxon>Cimicomorpha</taxon>
        <taxon>Miridae</taxon>
        <taxon>Dicyphina</taxon>
        <taxon>Nesidiocoris</taxon>
    </lineage>
</organism>
<evidence type="ECO:0000256" key="1">
    <source>
        <dbReference type="SAM" id="MobiDB-lite"/>
    </source>
</evidence>
<evidence type="ECO:0000313" key="2">
    <source>
        <dbReference type="EMBL" id="CAB0002453.1"/>
    </source>
</evidence>
<feature type="non-terminal residue" evidence="2">
    <location>
        <position position="111"/>
    </location>
</feature>
<accession>A0A6H5GHA3</accession>
<feature type="compositionally biased region" description="Low complexity" evidence="1">
    <location>
        <begin position="1"/>
        <end position="16"/>
    </location>
</feature>
<name>A0A6H5GHA3_9HEMI</name>
<dbReference type="Proteomes" id="UP000479000">
    <property type="component" value="Unassembled WGS sequence"/>
</dbReference>
<reference evidence="2 3" key="1">
    <citation type="submission" date="2020-02" db="EMBL/GenBank/DDBJ databases">
        <authorList>
            <person name="Ferguson B K."/>
        </authorList>
    </citation>
    <scope>NUCLEOTIDE SEQUENCE [LARGE SCALE GENOMIC DNA]</scope>
</reference>
<feature type="region of interest" description="Disordered" evidence="1">
    <location>
        <begin position="1"/>
        <end position="44"/>
    </location>
</feature>
<sequence length="111" mass="12070">MDQLGGSHSRSSSASGGSRGTKPSPKRRARPHPVSSSSSSSAESLSSIRYALHLLDDRIGCKCAKCKLIVIVVILRDMTNALAQDKFLSGESRWSLEHQRSHMEDSADETE</sequence>
<dbReference type="AlphaFoldDB" id="A0A6H5GHA3"/>
<evidence type="ECO:0000313" key="3">
    <source>
        <dbReference type="Proteomes" id="UP000479000"/>
    </source>
</evidence>
<feature type="compositionally biased region" description="Low complexity" evidence="1">
    <location>
        <begin position="35"/>
        <end position="44"/>
    </location>
</feature>